<proteinExistence type="predicted"/>
<name>A0A381ZFS5_9ZZZZ</name>
<dbReference type="CDD" id="cd13401">
    <property type="entry name" value="Slt70-like"/>
    <property type="match status" value="1"/>
</dbReference>
<gene>
    <name evidence="3" type="ORF">METZ01_LOCUS140903</name>
</gene>
<dbReference type="SUPFAM" id="SSF48435">
    <property type="entry name" value="Bacterial muramidases"/>
    <property type="match status" value="1"/>
</dbReference>
<evidence type="ECO:0000313" key="3">
    <source>
        <dbReference type="EMBL" id="SVA88049.1"/>
    </source>
</evidence>
<keyword evidence="1" id="KW-0732">Signal</keyword>
<dbReference type="GO" id="GO:0004553">
    <property type="term" value="F:hydrolase activity, hydrolyzing O-glycosyl compounds"/>
    <property type="evidence" value="ECO:0007669"/>
    <property type="project" value="InterPro"/>
</dbReference>
<dbReference type="Pfam" id="PF01464">
    <property type="entry name" value="SLT"/>
    <property type="match status" value="1"/>
</dbReference>
<feature type="domain" description="Transglycosylase SLT" evidence="2">
    <location>
        <begin position="504"/>
        <end position="612"/>
    </location>
</feature>
<dbReference type="SUPFAM" id="SSF53955">
    <property type="entry name" value="Lysozyme-like"/>
    <property type="match status" value="1"/>
</dbReference>
<reference evidence="3" key="1">
    <citation type="submission" date="2018-05" db="EMBL/GenBank/DDBJ databases">
        <authorList>
            <person name="Lanie J.A."/>
            <person name="Ng W.-L."/>
            <person name="Kazmierczak K.M."/>
            <person name="Andrzejewski T.M."/>
            <person name="Davidsen T.M."/>
            <person name="Wayne K.J."/>
            <person name="Tettelin H."/>
            <person name="Glass J.I."/>
            <person name="Rusch D."/>
            <person name="Podicherti R."/>
            <person name="Tsui H.-C.T."/>
            <person name="Winkler M.E."/>
        </authorList>
    </citation>
    <scope>NUCLEOTIDE SEQUENCE</scope>
</reference>
<protein>
    <recommendedName>
        <fullName evidence="2">Transglycosylase SLT domain-containing protein</fullName>
    </recommendedName>
</protein>
<dbReference type="InterPro" id="IPR008939">
    <property type="entry name" value="Lytic_TGlycosylase_superhlx_U"/>
</dbReference>
<dbReference type="Gene3D" id="1.25.20.10">
    <property type="entry name" value="Bacterial muramidases"/>
    <property type="match status" value="1"/>
</dbReference>
<dbReference type="PANTHER" id="PTHR37423">
    <property type="entry name" value="SOLUBLE LYTIC MUREIN TRANSGLYCOSYLASE-RELATED"/>
    <property type="match status" value="1"/>
</dbReference>
<dbReference type="InterPro" id="IPR008258">
    <property type="entry name" value="Transglycosylase_SLT_dom_1"/>
</dbReference>
<dbReference type="InterPro" id="IPR023346">
    <property type="entry name" value="Lysozyme-like_dom_sf"/>
</dbReference>
<accession>A0A381ZFS5</accession>
<dbReference type="AlphaFoldDB" id="A0A381ZFS5"/>
<sequence>QSFIYPKKKPAIVQVQKKVDKPIHKSAILSKKDFKIAIAAFESIEKKKWKTALKLSKKARDKILYKLVNYLYLIKTSNAASFYDYSTFINTNPNYPRINRLKYLAEHKINLRTNSPISIIKWFDGKEPLSSFGKIKLGEIYVSQGNIEEGSKLIKEGWIKAKLSKSDLRYLRKKYKKIITASDNIKRADWHAWEGKHWDVQRMLRYLPKEETALYRARQLLMSRSYGVDNAIAKVPDKFKNDIGLKYDRLKWRRRRGRLDPSLEILFTLPKDPIKLVRPDIWWKERAILTRSLIYKKKYAKAYKVSSNHSLSEGPEYADSEWLSGWIALTFLDDPNMALQHFKNFYNNVGYPISLSRGAYWLGNTYKIMKNKQKSEEWFNEASKYLNTYYGQLAFFETNPGKAFSLPKQDKVSEKFKDKFNKNPIIKSVLLLNELNKNEYAKDFLKHLAILNIENGSEILAGELAIKIGRYDYAIQIAKQASYEKRFHNELNYPVIKTSEVVNKKKMPKSELVLAVIRQESEFDQKAHSYAGARGMMQLMTYTAKLIAKQAKLPYSKNRLKSDPTYNIKLGSYYLAGLLEEYEGSYPFALAAYNAGPKRVKYWKKINGNPQKGNIDYINWIELIKFKETRNYVQRVLENVNVYKYILSGKPVKIHNFFEDKPHY</sequence>
<dbReference type="Gene3D" id="1.10.530.10">
    <property type="match status" value="1"/>
</dbReference>
<dbReference type="GO" id="GO:0042597">
    <property type="term" value="C:periplasmic space"/>
    <property type="evidence" value="ECO:0007669"/>
    <property type="project" value="InterPro"/>
</dbReference>
<feature type="non-terminal residue" evidence="3">
    <location>
        <position position="1"/>
    </location>
</feature>
<evidence type="ECO:0000256" key="1">
    <source>
        <dbReference type="ARBA" id="ARBA00022729"/>
    </source>
</evidence>
<dbReference type="PANTHER" id="PTHR37423:SF2">
    <property type="entry name" value="MEMBRANE-BOUND LYTIC MUREIN TRANSGLYCOSYLASE C"/>
    <property type="match status" value="1"/>
</dbReference>
<dbReference type="EMBL" id="UINC01021136">
    <property type="protein sequence ID" value="SVA88049.1"/>
    <property type="molecule type" value="Genomic_DNA"/>
</dbReference>
<evidence type="ECO:0000259" key="2">
    <source>
        <dbReference type="Pfam" id="PF01464"/>
    </source>
</evidence>
<organism evidence="3">
    <name type="scientific">marine metagenome</name>
    <dbReference type="NCBI Taxonomy" id="408172"/>
    <lineage>
        <taxon>unclassified sequences</taxon>
        <taxon>metagenomes</taxon>
        <taxon>ecological metagenomes</taxon>
    </lineage>
</organism>